<dbReference type="GO" id="GO:0044458">
    <property type="term" value="P:motile cilium assembly"/>
    <property type="evidence" value="ECO:0007669"/>
    <property type="project" value="TreeGrafter"/>
</dbReference>
<keyword evidence="2" id="KW-0677">Repeat</keyword>
<dbReference type="Proteomes" id="UP001431783">
    <property type="component" value="Unassembled WGS sequence"/>
</dbReference>
<sequence>MITLSPSTSLDQESLPRSTIVETKDKFDSFLKTALREPTSKNILKNKIHKNLKLISDDIPEEERIMNESVSENREFILNKFFENSFESSTRNPKSKPIPKPRTKIPDKSHESKSLSPPESHETFKVISPKVISMAPESILASPLNYKETKKLNTSLSLASRGETFRVKHAKTLKSAHEIFPNETRHIFSTENSNDKIEKHENFSKGEDDILNREIVNDEKLISELKLETTKFSEMNNSKEHKSDNSIIDTLNDKFPDKKPYDIVHLIIHKTDKLLLNSLVVHPVVKIHIVDINTGNYYSKKHRERSIMYYYDSNLHYIPPIMTHPFNLQEQRSLIPSWEETILINEEFNYIVTENENLMIFFELLDFMSLPALNEHSKGWHKIAFAFLKMGIPNSINLGEVIRLQLYYNTSSKKDDPQKCCVWETWHKKKFCKYPSTLYISFHKIKCGERTLTGLRSIDAMQQEIGTENVRKIDNINKAQRKNIPSLLQMEKKLEGNNIDDSTQLPNKCLAQFPTEEGCFTVKFSHNGLFLACALKIDKMYSIIIFSVVSFEEICFFPGHQGIIYSINWSPDDSLLTAASADGSVSVWDVLKMSFLQILPHPYFVYTSDVNQNFIATGCYDAVVRLWQNDNVVANFGLYQRLKGHTGYVTCVLFKSDQKSLLSSDSTGLILEWNLDFNTWGLYRRISITDLKGTLF</sequence>
<dbReference type="PROSITE" id="PS50082">
    <property type="entry name" value="WD_REPEATS_2"/>
    <property type="match status" value="2"/>
</dbReference>
<proteinExistence type="predicted"/>
<evidence type="ECO:0000256" key="2">
    <source>
        <dbReference type="ARBA" id="ARBA00022737"/>
    </source>
</evidence>
<dbReference type="Gene3D" id="2.130.10.10">
    <property type="entry name" value="YVTN repeat-like/Quinoprotein amine dehydrogenase"/>
    <property type="match status" value="1"/>
</dbReference>
<feature type="repeat" description="WD" evidence="3">
    <location>
        <begin position="557"/>
        <end position="590"/>
    </location>
</feature>
<dbReference type="AlphaFoldDB" id="A0AAW1TN37"/>
<protein>
    <submittedName>
        <fullName evidence="5">Uncharacterized protein</fullName>
    </submittedName>
</protein>
<dbReference type="PROSITE" id="PS50294">
    <property type="entry name" value="WD_REPEATS_REGION"/>
    <property type="match status" value="1"/>
</dbReference>
<keyword evidence="6" id="KW-1185">Reference proteome</keyword>
<feature type="region of interest" description="Disordered" evidence="4">
    <location>
        <begin position="87"/>
        <end position="122"/>
    </location>
</feature>
<feature type="compositionally biased region" description="Basic and acidic residues" evidence="4">
    <location>
        <begin position="104"/>
        <end position="122"/>
    </location>
</feature>
<dbReference type="InterPro" id="IPR052803">
    <property type="entry name" value="Cilium-Associated_Jouberin"/>
</dbReference>
<dbReference type="Pfam" id="PF00400">
    <property type="entry name" value="WD40"/>
    <property type="match status" value="2"/>
</dbReference>
<dbReference type="SUPFAM" id="SSF50978">
    <property type="entry name" value="WD40 repeat-like"/>
    <property type="match status" value="1"/>
</dbReference>
<dbReference type="PROSITE" id="PS00678">
    <property type="entry name" value="WD_REPEATS_1"/>
    <property type="match status" value="1"/>
</dbReference>
<keyword evidence="1 3" id="KW-0853">WD repeat</keyword>
<evidence type="ECO:0000313" key="6">
    <source>
        <dbReference type="Proteomes" id="UP001431783"/>
    </source>
</evidence>
<dbReference type="SMART" id="SM00320">
    <property type="entry name" value="WD40"/>
    <property type="match status" value="4"/>
</dbReference>
<evidence type="ECO:0000256" key="3">
    <source>
        <dbReference type="PROSITE-ProRule" id="PRU00221"/>
    </source>
</evidence>
<gene>
    <name evidence="5" type="ORF">WA026_020273</name>
</gene>
<evidence type="ECO:0000256" key="4">
    <source>
        <dbReference type="SAM" id="MobiDB-lite"/>
    </source>
</evidence>
<evidence type="ECO:0000313" key="5">
    <source>
        <dbReference type="EMBL" id="KAK9872921.1"/>
    </source>
</evidence>
<feature type="repeat" description="WD" evidence="3">
    <location>
        <begin position="642"/>
        <end position="676"/>
    </location>
</feature>
<dbReference type="PANTHER" id="PTHR44499:SF1">
    <property type="entry name" value="JOUBERIN"/>
    <property type="match status" value="1"/>
</dbReference>
<feature type="compositionally biased region" description="Basic residues" evidence="4">
    <location>
        <begin position="93"/>
        <end position="103"/>
    </location>
</feature>
<comment type="caution">
    <text evidence="5">The sequence shown here is derived from an EMBL/GenBank/DDBJ whole genome shotgun (WGS) entry which is preliminary data.</text>
</comment>
<accession>A0AAW1TN37</accession>
<organism evidence="5 6">
    <name type="scientific">Henosepilachna vigintioctopunctata</name>
    <dbReference type="NCBI Taxonomy" id="420089"/>
    <lineage>
        <taxon>Eukaryota</taxon>
        <taxon>Metazoa</taxon>
        <taxon>Ecdysozoa</taxon>
        <taxon>Arthropoda</taxon>
        <taxon>Hexapoda</taxon>
        <taxon>Insecta</taxon>
        <taxon>Pterygota</taxon>
        <taxon>Neoptera</taxon>
        <taxon>Endopterygota</taxon>
        <taxon>Coleoptera</taxon>
        <taxon>Polyphaga</taxon>
        <taxon>Cucujiformia</taxon>
        <taxon>Coccinelloidea</taxon>
        <taxon>Coccinellidae</taxon>
        <taxon>Epilachninae</taxon>
        <taxon>Epilachnini</taxon>
        <taxon>Henosepilachna</taxon>
    </lineage>
</organism>
<evidence type="ECO:0000256" key="1">
    <source>
        <dbReference type="ARBA" id="ARBA00022574"/>
    </source>
</evidence>
<dbReference type="InterPro" id="IPR019775">
    <property type="entry name" value="WD40_repeat_CS"/>
</dbReference>
<dbReference type="InterPro" id="IPR036322">
    <property type="entry name" value="WD40_repeat_dom_sf"/>
</dbReference>
<dbReference type="InterPro" id="IPR015943">
    <property type="entry name" value="WD40/YVTN_repeat-like_dom_sf"/>
</dbReference>
<dbReference type="EMBL" id="JARQZJ010000014">
    <property type="protein sequence ID" value="KAK9872921.1"/>
    <property type="molecule type" value="Genomic_DNA"/>
</dbReference>
<reference evidence="5 6" key="1">
    <citation type="submission" date="2023-03" db="EMBL/GenBank/DDBJ databases">
        <title>Genome insight into feeding habits of ladybird beetles.</title>
        <authorList>
            <person name="Li H.-S."/>
            <person name="Huang Y.-H."/>
            <person name="Pang H."/>
        </authorList>
    </citation>
    <scope>NUCLEOTIDE SEQUENCE [LARGE SCALE GENOMIC DNA]</scope>
    <source>
        <strain evidence="5">SYSU_2023b</strain>
        <tissue evidence="5">Whole body</tissue>
    </source>
</reference>
<name>A0AAW1TN37_9CUCU</name>
<dbReference type="PANTHER" id="PTHR44499">
    <property type="entry name" value="JOUBERIN"/>
    <property type="match status" value="1"/>
</dbReference>
<dbReference type="GO" id="GO:0036064">
    <property type="term" value="C:ciliary basal body"/>
    <property type="evidence" value="ECO:0007669"/>
    <property type="project" value="TreeGrafter"/>
</dbReference>
<dbReference type="InterPro" id="IPR001680">
    <property type="entry name" value="WD40_rpt"/>
</dbReference>